<dbReference type="EMBL" id="VWPK01000005">
    <property type="protein sequence ID" value="KAA5613676.1"/>
    <property type="molecule type" value="Genomic_DNA"/>
</dbReference>
<evidence type="ECO:0000313" key="2">
    <source>
        <dbReference type="EMBL" id="KAA5613676.1"/>
    </source>
</evidence>
<sequence>MSIITLSWSLPRPRLRGAAVSSWMTSKFAIAWRNYVTRRQLEELDDRMLKDLGISRAQAQFEASRPIWR</sequence>
<reference evidence="2 3" key="1">
    <citation type="submission" date="2019-09" db="EMBL/GenBank/DDBJ databases">
        <title>Genome sequence of Rhodovastum atsumiense, a diverse member of the Acetobacteraceae family of non-sulfur purple photosynthetic bacteria.</title>
        <authorList>
            <person name="Meyer T."/>
            <person name="Kyndt J."/>
        </authorList>
    </citation>
    <scope>NUCLEOTIDE SEQUENCE [LARGE SCALE GENOMIC DNA]</scope>
    <source>
        <strain evidence="2 3">DSM 21279</strain>
    </source>
</reference>
<protein>
    <submittedName>
        <fullName evidence="2">DUF1127 domain-containing protein</fullName>
    </submittedName>
</protein>
<gene>
    <name evidence="2" type="ORF">F1189_04500</name>
</gene>
<keyword evidence="3" id="KW-1185">Reference proteome</keyword>
<dbReference type="OrthoDB" id="7376415at2"/>
<dbReference type="AlphaFoldDB" id="A0A5M6IZ96"/>
<evidence type="ECO:0000313" key="3">
    <source>
        <dbReference type="Proteomes" id="UP000325255"/>
    </source>
</evidence>
<organism evidence="2 3">
    <name type="scientific">Rhodovastum atsumiense</name>
    <dbReference type="NCBI Taxonomy" id="504468"/>
    <lineage>
        <taxon>Bacteria</taxon>
        <taxon>Pseudomonadati</taxon>
        <taxon>Pseudomonadota</taxon>
        <taxon>Alphaproteobacteria</taxon>
        <taxon>Acetobacterales</taxon>
        <taxon>Acetobacteraceae</taxon>
        <taxon>Rhodovastum</taxon>
    </lineage>
</organism>
<feature type="domain" description="YjiS-like" evidence="1">
    <location>
        <begin position="31"/>
        <end position="59"/>
    </location>
</feature>
<dbReference type="Proteomes" id="UP000325255">
    <property type="component" value="Unassembled WGS sequence"/>
</dbReference>
<evidence type="ECO:0000259" key="1">
    <source>
        <dbReference type="Pfam" id="PF06568"/>
    </source>
</evidence>
<name>A0A5M6IZ96_9PROT</name>
<dbReference type="Pfam" id="PF06568">
    <property type="entry name" value="YjiS-like"/>
    <property type="match status" value="1"/>
</dbReference>
<proteinExistence type="predicted"/>
<accession>A0A5M6IZ96</accession>
<dbReference type="InterPro" id="IPR009506">
    <property type="entry name" value="YjiS-like"/>
</dbReference>
<comment type="caution">
    <text evidence="2">The sequence shown here is derived from an EMBL/GenBank/DDBJ whole genome shotgun (WGS) entry which is preliminary data.</text>
</comment>